<sequence length="414" mass="42921">MSRPNGHTTAGIEDTVRDFWANRPVRPRAGAKLGGVSAALGSRYGIDPVLVRVAFVVGTFYGGAGLVLYLLGWLLFPKEGTGKPGEVGSRSTSGPMLVLLVLLLVPALFAVADLAGLFGLVLGGLGLYLLHRHHRDRPSAPVAAQQREQGTTGEQSTAGEQATAGDANTWVYPGTNRSSTAGDTERTDPPSWDPLGAAPFAWDLPEPGEQSPEPEPPRTHRRSVTLITLALALLAGGLGVAIGMSPADAVAVGLAVLGAGMIVGAFVQGGRGLIGFAIPVAALAMLLSVLPTPWRGFTSEEVRPDTIGEVRDTYTGSVGNIELHLDDLRFADEQQLATSAHIGLGNISVYLPPNVDATVRCSTGGMGAVDCLGEQREGRDLRVETTDLGADGPGGGTIALDLTADTGNVEVFRG</sequence>
<proteinExistence type="predicted"/>
<organism evidence="4 5">
    <name type="scientific">Halopolyspora algeriensis</name>
    <dbReference type="NCBI Taxonomy" id="1500506"/>
    <lineage>
        <taxon>Bacteria</taxon>
        <taxon>Bacillati</taxon>
        <taxon>Actinomycetota</taxon>
        <taxon>Actinomycetes</taxon>
        <taxon>Actinomycetes incertae sedis</taxon>
        <taxon>Halopolyspora</taxon>
    </lineage>
</organism>
<feature type="domain" description="Phage shock protein PspC N-terminal" evidence="3">
    <location>
        <begin position="23"/>
        <end position="79"/>
    </location>
</feature>
<protein>
    <submittedName>
        <fullName evidence="4">Phage shock protein C (PspC) family protein</fullName>
    </submittedName>
</protein>
<feature type="region of interest" description="Disordered" evidence="1">
    <location>
        <begin position="139"/>
        <end position="220"/>
    </location>
</feature>
<evidence type="ECO:0000313" key="4">
    <source>
        <dbReference type="EMBL" id="RCW46685.1"/>
    </source>
</evidence>
<dbReference type="EMBL" id="QPJC01000001">
    <property type="protein sequence ID" value="RCW46685.1"/>
    <property type="molecule type" value="Genomic_DNA"/>
</dbReference>
<evidence type="ECO:0000259" key="3">
    <source>
        <dbReference type="Pfam" id="PF04024"/>
    </source>
</evidence>
<dbReference type="Proteomes" id="UP000253495">
    <property type="component" value="Unassembled WGS sequence"/>
</dbReference>
<keyword evidence="2" id="KW-0472">Membrane</keyword>
<keyword evidence="2" id="KW-1133">Transmembrane helix</keyword>
<dbReference type="Pfam" id="PF04024">
    <property type="entry name" value="PspC"/>
    <property type="match status" value="1"/>
</dbReference>
<evidence type="ECO:0000256" key="1">
    <source>
        <dbReference type="SAM" id="MobiDB-lite"/>
    </source>
</evidence>
<reference evidence="4 5" key="1">
    <citation type="submission" date="2018-07" db="EMBL/GenBank/DDBJ databases">
        <title>Genomic Encyclopedia of Type Strains, Phase III (KMG-III): the genomes of soil and plant-associated and newly described type strains.</title>
        <authorList>
            <person name="Whitman W."/>
        </authorList>
    </citation>
    <scope>NUCLEOTIDE SEQUENCE [LARGE SCALE GENOMIC DNA]</scope>
    <source>
        <strain evidence="4 5">CECT 8575</strain>
    </source>
</reference>
<keyword evidence="2" id="KW-0812">Transmembrane</keyword>
<dbReference type="OrthoDB" id="3208990at2"/>
<feature type="compositionally biased region" description="Polar residues" evidence="1">
    <location>
        <begin position="146"/>
        <end position="160"/>
    </location>
</feature>
<gene>
    <name evidence="4" type="ORF">DFQ14_10121</name>
</gene>
<keyword evidence="5" id="KW-1185">Reference proteome</keyword>
<dbReference type="AlphaFoldDB" id="A0A368VXL2"/>
<feature type="transmembrane region" description="Helical" evidence="2">
    <location>
        <begin position="96"/>
        <end position="129"/>
    </location>
</feature>
<feature type="transmembrane region" description="Helical" evidence="2">
    <location>
        <begin position="249"/>
        <end position="267"/>
    </location>
</feature>
<feature type="transmembrane region" description="Helical" evidence="2">
    <location>
        <begin position="224"/>
        <end position="243"/>
    </location>
</feature>
<dbReference type="RefSeq" id="WP_114450971.1">
    <property type="nucleotide sequence ID" value="NZ_QPJC01000001.1"/>
</dbReference>
<feature type="transmembrane region" description="Helical" evidence="2">
    <location>
        <begin position="274"/>
        <end position="294"/>
    </location>
</feature>
<evidence type="ECO:0000256" key="2">
    <source>
        <dbReference type="SAM" id="Phobius"/>
    </source>
</evidence>
<comment type="caution">
    <text evidence="4">The sequence shown here is derived from an EMBL/GenBank/DDBJ whole genome shotgun (WGS) entry which is preliminary data.</text>
</comment>
<accession>A0A368VXL2</accession>
<dbReference type="InterPro" id="IPR007168">
    <property type="entry name" value="Phageshock_PspC_N"/>
</dbReference>
<name>A0A368VXL2_9ACTN</name>
<feature type="transmembrane region" description="Helical" evidence="2">
    <location>
        <begin position="49"/>
        <end position="76"/>
    </location>
</feature>
<evidence type="ECO:0000313" key="5">
    <source>
        <dbReference type="Proteomes" id="UP000253495"/>
    </source>
</evidence>